<dbReference type="InterPro" id="IPR035914">
    <property type="entry name" value="Sperma_CUB_dom_sf"/>
</dbReference>
<dbReference type="SMART" id="SM00034">
    <property type="entry name" value="CLECT"/>
    <property type="match status" value="2"/>
</dbReference>
<accession>A0AAV5TSQ1</accession>
<evidence type="ECO:0000313" key="6">
    <source>
        <dbReference type="EMBL" id="GMS97253.1"/>
    </source>
</evidence>
<comment type="caution">
    <text evidence="2">Lacks conserved residue(s) required for the propagation of feature annotation.</text>
</comment>
<dbReference type="CDD" id="cd00041">
    <property type="entry name" value="CUB"/>
    <property type="match status" value="1"/>
</dbReference>
<protein>
    <recommendedName>
        <fullName evidence="8">C-type lectin</fullName>
    </recommendedName>
</protein>
<dbReference type="PROSITE" id="PS00615">
    <property type="entry name" value="C_TYPE_LECTIN_1"/>
    <property type="match status" value="1"/>
</dbReference>
<reference evidence="6" key="1">
    <citation type="submission" date="2023-10" db="EMBL/GenBank/DDBJ databases">
        <title>Genome assembly of Pristionchus species.</title>
        <authorList>
            <person name="Yoshida K."/>
            <person name="Sommer R.J."/>
        </authorList>
    </citation>
    <scope>NUCLEOTIDE SEQUENCE</scope>
    <source>
        <strain evidence="6">RS0144</strain>
    </source>
</reference>
<gene>
    <name evidence="6" type="ORF">PENTCL1PPCAC_19428</name>
</gene>
<evidence type="ECO:0000259" key="5">
    <source>
        <dbReference type="PROSITE" id="PS50041"/>
    </source>
</evidence>
<dbReference type="Proteomes" id="UP001432027">
    <property type="component" value="Unassembled WGS sequence"/>
</dbReference>
<dbReference type="PANTHER" id="PTHR22991">
    <property type="entry name" value="PROTEIN CBG13490"/>
    <property type="match status" value="1"/>
</dbReference>
<dbReference type="InterPro" id="IPR016186">
    <property type="entry name" value="C-type_lectin-like/link_sf"/>
</dbReference>
<dbReference type="InterPro" id="IPR018378">
    <property type="entry name" value="C-type_lectin_CS"/>
</dbReference>
<feature type="domain" description="CUB" evidence="4">
    <location>
        <begin position="305"/>
        <end position="403"/>
    </location>
</feature>
<dbReference type="PROSITE" id="PS50041">
    <property type="entry name" value="C_TYPE_LECTIN_2"/>
    <property type="match status" value="1"/>
</dbReference>
<evidence type="ECO:0000256" key="2">
    <source>
        <dbReference type="PROSITE-ProRule" id="PRU00059"/>
    </source>
</evidence>
<dbReference type="SUPFAM" id="SSF56436">
    <property type="entry name" value="C-type lectin-like"/>
    <property type="match status" value="2"/>
</dbReference>
<feature type="chain" id="PRO_5043473118" description="C-type lectin" evidence="3">
    <location>
        <begin position="18"/>
        <end position="403"/>
    </location>
</feature>
<dbReference type="SUPFAM" id="SSF49854">
    <property type="entry name" value="Spermadhesin, CUB domain"/>
    <property type="match status" value="1"/>
</dbReference>
<sequence>TMLIALLLLTILQLVHGSCPEGFELVRNGQCRGFYTNITDYNAKVPKTAIEKCDDIHAQIVTIHDEEQQTYWHTQAMLINRPNYLVLGLVCNDDTNRIEWADGSKVDYKPPGYYKGLDTDCVGPEAKALTWTLKQNGHWDATDGTVWNFYPLETAEIFCTTQLQQPSGDGCESFEDDGEDEVCYQIVTSAVNWEDAQMTCHNVGADLASIHNQKENSFVRRLAVSQGALNGLYLGGTISGKGKDFGWIDGSDWDYDNFHPGFPVDGLGECLTMDTLNTAGQWMNVACSSQFPVACARPREEVPACTSGPFKEGQIIYSPGYPYDASLPCDYFLSVEAGKRIAVQVMHLEANSCCDFLILTDNYIGGNTIANLTGEITDKTYISNSNFMRVTWEPNGGVNVRGM</sequence>
<evidence type="ECO:0000259" key="4">
    <source>
        <dbReference type="PROSITE" id="PS01180"/>
    </source>
</evidence>
<dbReference type="Gene3D" id="3.10.100.10">
    <property type="entry name" value="Mannose-Binding Protein A, subunit A"/>
    <property type="match status" value="2"/>
</dbReference>
<evidence type="ECO:0008006" key="8">
    <source>
        <dbReference type="Google" id="ProtNLM"/>
    </source>
</evidence>
<dbReference type="CDD" id="cd00037">
    <property type="entry name" value="CLECT"/>
    <property type="match status" value="2"/>
</dbReference>
<dbReference type="InterPro" id="IPR016187">
    <property type="entry name" value="CTDL_fold"/>
</dbReference>
<dbReference type="InterPro" id="IPR001304">
    <property type="entry name" value="C-type_lectin-like"/>
</dbReference>
<name>A0AAV5TSQ1_9BILA</name>
<organism evidence="6 7">
    <name type="scientific">Pristionchus entomophagus</name>
    <dbReference type="NCBI Taxonomy" id="358040"/>
    <lineage>
        <taxon>Eukaryota</taxon>
        <taxon>Metazoa</taxon>
        <taxon>Ecdysozoa</taxon>
        <taxon>Nematoda</taxon>
        <taxon>Chromadorea</taxon>
        <taxon>Rhabditida</taxon>
        <taxon>Rhabditina</taxon>
        <taxon>Diplogasteromorpha</taxon>
        <taxon>Diplogasteroidea</taxon>
        <taxon>Neodiplogasteridae</taxon>
        <taxon>Pristionchus</taxon>
    </lineage>
</organism>
<feature type="non-terminal residue" evidence="6">
    <location>
        <position position="1"/>
    </location>
</feature>
<dbReference type="PROSITE" id="PS01180">
    <property type="entry name" value="CUB"/>
    <property type="match status" value="1"/>
</dbReference>
<feature type="non-terminal residue" evidence="6">
    <location>
        <position position="403"/>
    </location>
</feature>
<dbReference type="PANTHER" id="PTHR22991:SF40">
    <property type="entry name" value="PROTEIN CBG13490"/>
    <property type="match status" value="1"/>
</dbReference>
<comment type="caution">
    <text evidence="6">The sequence shown here is derived from an EMBL/GenBank/DDBJ whole genome shotgun (WGS) entry which is preliminary data.</text>
</comment>
<dbReference type="EMBL" id="BTSX01000004">
    <property type="protein sequence ID" value="GMS97253.1"/>
    <property type="molecule type" value="Genomic_DNA"/>
</dbReference>
<keyword evidence="3" id="KW-0732">Signal</keyword>
<evidence type="ECO:0000256" key="3">
    <source>
        <dbReference type="SAM" id="SignalP"/>
    </source>
</evidence>
<keyword evidence="7" id="KW-1185">Reference proteome</keyword>
<evidence type="ECO:0000313" key="7">
    <source>
        <dbReference type="Proteomes" id="UP001432027"/>
    </source>
</evidence>
<dbReference type="Pfam" id="PF00431">
    <property type="entry name" value="CUB"/>
    <property type="match status" value="1"/>
</dbReference>
<dbReference type="InterPro" id="IPR000859">
    <property type="entry name" value="CUB_dom"/>
</dbReference>
<keyword evidence="1" id="KW-1015">Disulfide bond</keyword>
<feature type="signal peptide" evidence="3">
    <location>
        <begin position="1"/>
        <end position="17"/>
    </location>
</feature>
<dbReference type="InterPro" id="IPR050976">
    <property type="entry name" value="Snaclec"/>
</dbReference>
<dbReference type="Gene3D" id="2.60.120.290">
    <property type="entry name" value="Spermadhesin, CUB domain"/>
    <property type="match status" value="1"/>
</dbReference>
<proteinExistence type="predicted"/>
<dbReference type="SMART" id="SM00042">
    <property type="entry name" value="CUB"/>
    <property type="match status" value="1"/>
</dbReference>
<feature type="domain" description="C-type lectin" evidence="5">
    <location>
        <begin position="179"/>
        <end position="296"/>
    </location>
</feature>
<dbReference type="AlphaFoldDB" id="A0AAV5TSQ1"/>
<evidence type="ECO:0000256" key="1">
    <source>
        <dbReference type="ARBA" id="ARBA00023157"/>
    </source>
</evidence>
<dbReference type="Pfam" id="PF00059">
    <property type="entry name" value="Lectin_C"/>
    <property type="match status" value="1"/>
</dbReference>